<reference evidence="2" key="1">
    <citation type="submission" date="2022-10" db="EMBL/GenBank/DDBJ databases">
        <title>Determination and structural analysis of whole genome sequence of Sarocladium strictum F4-1.</title>
        <authorList>
            <person name="Hu L."/>
            <person name="Jiang Y."/>
        </authorList>
    </citation>
    <scope>NUCLEOTIDE SEQUENCE</scope>
    <source>
        <strain evidence="2">F4-1</strain>
    </source>
</reference>
<accession>A0AA39GK61</accession>
<keyword evidence="3" id="KW-1185">Reference proteome</keyword>
<dbReference type="AlphaFoldDB" id="A0AA39GK61"/>
<organism evidence="2 3">
    <name type="scientific">Sarocladium strictum</name>
    <name type="common">Black bundle disease fungus</name>
    <name type="synonym">Acremonium strictum</name>
    <dbReference type="NCBI Taxonomy" id="5046"/>
    <lineage>
        <taxon>Eukaryota</taxon>
        <taxon>Fungi</taxon>
        <taxon>Dikarya</taxon>
        <taxon>Ascomycota</taxon>
        <taxon>Pezizomycotina</taxon>
        <taxon>Sordariomycetes</taxon>
        <taxon>Hypocreomycetidae</taxon>
        <taxon>Hypocreales</taxon>
        <taxon>Sarocladiaceae</taxon>
        <taxon>Sarocladium</taxon>
    </lineage>
</organism>
<feature type="signal peptide" evidence="1">
    <location>
        <begin position="1"/>
        <end position="21"/>
    </location>
</feature>
<evidence type="ECO:0000313" key="3">
    <source>
        <dbReference type="Proteomes" id="UP001175261"/>
    </source>
</evidence>
<dbReference type="Gene3D" id="1.10.1740.120">
    <property type="match status" value="1"/>
</dbReference>
<dbReference type="Proteomes" id="UP001175261">
    <property type="component" value="Unassembled WGS sequence"/>
</dbReference>
<dbReference type="EMBL" id="JAPDFR010000003">
    <property type="protein sequence ID" value="KAK0388454.1"/>
    <property type="molecule type" value="Genomic_DNA"/>
</dbReference>
<evidence type="ECO:0008006" key="4">
    <source>
        <dbReference type="Google" id="ProtNLM"/>
    </source>
</evidence>
<gene>
    <name evidence="2" type="ORF">NLU13_4698</name>
</gene>
<evidence type="ECO:0000313" key="2">
    <source>
        <dbReference type="EMBL" id="KAK0388454.1"/>
    </source>
</evidence>
<feature type="chain" id="PRO_5041388360" description="Fungal calcium binding protein domain-containing protein" evidence="1">
    <location>
        <begin position="22"/>
        <end position="103"/>
    </location>
</feature>
<keyword evidence="1" id="KW-0732">Signal</keyword>
<name>A0AA39GK61_SARSR</name>
<protein>
    <recommendedName>
        <fullName evidence="4">Fungal calcium binding protein domain-containing protein</fullName>
    </recommendedName>
</protein>
<proteinExistence type="predicted"/>
<comment type="caution">
    <text evidence="2">The sequence shown here is derived from an EMBL/GenBank/DDBJ whole genome shotgun (WGS) entry which is preliminary data.</text>
</comment>
<evidence type="ECO:0000256" key="1">
    <source>
        <dbReference type="SAM" id="SignalP"/>
    </source>
</evidence>
<sequence>MQFSSIITSLIAAAAAVTAAATPQQETSVGRRAVADVEASAKNQISAMEANGCNIFACMSGYAGSIGICAIALIEPTPAGEIACIAAIIQQGGNPPASCNGCL</sequence>